<gene>
    <name evidence="2" type="ORF">BT96DRAFT_472365</name>
</gene>
<evidence type="ECO:0000313" key="2">
    <source>
        <dbReference type="EMBL" id="KAE9403732.1"/>
    </source>
</evidence>
<feature type="compositionally biased region" description="Low complexity" evidence="1">
    <location>
        <begin position="284"/>
        <end position="296"/>
    </location>
</feature>
<feature type="compositionally biased region" description="Gly residues" evidence="1">
    <location>
        <begin position="377"/>
        <end position="386"/>
    </location>
</feature>
<organism evidence="2 3">
    <name type="scientific">Gymnopus androsaceus JB14</name>
    <dbReference type="NCBI Taxonomy" id="1447944"/>
    <lineage>
        <taxon>Eukaryota</taxon>
        <taxon>Fungi</taxon>
        <taxon>Dikarya</taxon>
        <taxon>Basidiomycota</taxon>
        <taxon>Agaricomycotina</taxon>
        <taxon>Agaricomycetes</taxon>
        <taxon>Agaricomycetidae</taxon>
        <taxon>Agaricales</taxon>
        <taxon>Marasmiineae</taxon>
        <taxon>Omphalotaceae</taxon>
        <taxon>Gymnopus</taxon>
    </lineage>
</organism>
<feature type="region of interest" description="Disordered" evidence="1">
    <location>
        <begin position="66"/>
        <end position="125"/>
    </location>
</feature>
<evidence type="ECO:0000313" key="3">
    <source>
        <dbReference type="Proteomes" id="UP000799118"/>
    </source>
</evidence>
<dbReference type="Proteomes" id="UP000799118">
    <property type="component" value="Unassembled WGS sequence"/>
</dbReference>
<feature type="compositionally biased region" description="Basic and acidic residues" evidence="1">
    <location>
        <begin position="328"/>
        <end position="365"/>
    </location>
</feature>
<protein>
    <submittedName>
        <fullName evidence="2">Uncharacterized protein</fullName>
    </submittedName>
</protein>
<dbReference type="OrthoDB" id="3065241at2759"/>
<evidence type="ECO:0000256" key="1">
    <source>
        <dbReference type="SAM" id="MobiDB-lite"/>
    </source>
</evidence>
<keyword evidence="3" id="KW-1185">Reference proteome</keyword>
<accession>A0A6A4HWN8</accession>
<name>A0A6A4HWN8_9AGAR</name>
<feature type="region of interest" description="Disordered" evidence="1">
    <location>
        <begin position="171"/>
        <end position="415"/>
    </location>
</feature>
<reference evidence="2" key="1">
    <citation type="journal article" date="2019" name="Environ. Microbiol.">
        <title>Fungal ecological strategies reflected in gene transcription - a case study of two litter decomposers.</title>
        <authorList>
            <person name="Barbi F."/>
            <person name="Kohler A."/>
            <person name="Barry K."/>
            <person name="Baskaran P."/>
            <person name="Daum C."/>
            <person name="Fauchery L."/>
            <person name="Ihrmark K."/>
            <person name="Kuo A."/>
            <person name="LaButti K."/>
            <person name="Lipzen A."/>
            <person name="Morin E."/>
            <person name="Grigoriev I.V."/>
            <person name="Henrissat B."/>
            <person name="Lindahl B."/>
            <person name="Martin F."/>
        </authorList>
    </citation>
    <scope>NUCLEOTIDE SEQUENCE</scope>
    <source>
        <strain evidence="2">JB14</strain>
    </source>
</reference>
<sequence length="428" mass="46156">MREGEEIVCLKMMRTIVLVQIQMGCRVLLGLVIFHLRIYLNSIQGARVLRLKGFVYVERTALPSPSPLANASTATVQPIPVPDPQLLSPKSPLSPYSSSSSSPSPSDLTKPRGRHRNRNDPNFDPAEILGEELEMAFSKNPSPTRHPTKGVVGSSAPLMEDMVYVRGKWRMRSPSPGMSPISPADAGGAGSRGKAAGGGLRKYASEESLLSAGIPPEMNYRGGRTENDHSGGPGFAPLRSSRFDEFNLAPNPQIAMTRFVDRAPTPDSLDSGSRVDLGFTPNQSRKSLSSSKSASSGRQTPSLRGSGSKPAYADDYGLGGGWKAAAEVAREGKPPRRPRAAQEKGPEQRERGRDDRAPSKLEKRKPVQRGLSLPRASGGGGGGGSGSDREIKRAGTTAASHHRHTQQPSSEEHISYDLWIQRAIRRRM</sequence>
<proteinExistence type="predicted"/>
<feature type="compositionally biased region" description="Low complexity" evidence="1">
    <location>
        <begin position="84"/>
        <end position="108"/>
    </location>
</feature>
<dbReference type="EMBL" id="ML769422">
    <property type="protein sequence ID" value="KAE9403732.1"/>
    <property type="molecule type" value="Genomic_DNA"/>
</dbReference>
<dbReference type="AlphaFoldDB" id="A0A6A4HWN8"/>
<feature type="compositionally biased region" description="Gly residues" evidence="1">
    <location>
        <begin position="187"/>
        <end position="200"/>
    </location>
</feature>
<feature type="compositionally biased region" description="Polar residues" evidence="1">
    <location>
        <begin position="67"/>
        <end position="76"/>
    </location>
</feature>